<dbReference type="PANTHER" id="PTHR21252">
    <property type="entry name" value="TB1 PROTEIN-RELATED"/>
    <property type="match status" value="1"/>
</dbReference>
<name>A0A183J2E4_9BILA</name>
<sequence length="160" mass="18104">MPFTLIPVMFNLQHNQGVLCLWKGVFGGVGLTCMYMVLDKLLSDFTGLPRELVRMKKSKTLIEEFFPDLFAAFTSYLLADAVLYPAETVLHRLYIQGILGFYRGFGALILQYLLHFAVLHMLRVVLEQLENSFNKDVPPVPKRHPTPDPLFSPPSSLSSS</sequence>
<evidence type="ECO:0000256" key="8">
    <source>
        <dbReference type="SAM" id="MobiDB-lite"/>
    </source>
</evidence>
<dbReference type="PANTHER" id="PTHR21252:SF2">
    <property type="entry name" value="MITOCHONDRIAL OUTER MEMBRANE PROTEIN SLC25A46"/>
    <property type="match status" value="1"/>
</dbReference>
<dbReference type="WBParaSite" id="SBAD_0001039801-mRNA-1">
    <property type="protein sequence ID" value="SBAD_0001039801-mRNA-1"/>
    <property type="gene ID" value="SBAD_0001039801"/>
</dbReference>
<evidence type="ECO:0000256" key="1">
    <source>
        <dbReference type="ARBA" id="ARBA00004225"/>
    </source>
</evidence>
<dbReference type="GO" id="GO:0090149">
    <property type="term" value="P:mitochondrial membrane fission"/>
    <property type="evidence" value="ECO:0007669"/>
    <property type="project" value="InterPro"/>
</dbReference>
<evidence type="ECO:0000256" key="2">
    <source>
        <dbReference type="ARBA" id="ARBA00022448"/>
    </source>
</evidence>
<keyword evidence="10" id="KW-1185">Reference proteome</keyword>
<reference evidence="11" key="1">
    <citation type="submission" date="2016-06" db="UniProtKB">
        <authorList>
            <consortium name="WormBaseParasite"/>
        </authorList>
    </citation>
    <scope>IDENTIFICATION</scope>
</reference>
<evidence type="ECO:0000256" key="6">
    <source>
        <dbReference type="ARBA" id="ARBA00023128"/>
    </source>
</evidence>
<evidence type="ECO:0000313" key="9">
    <source>
        <dbReference type="EMBL" id="VDP28399.1"/>
    </source>
</evidence>
<dbReference type="GO" id="GO:0005741">
    <property type="term" value="C:mitochondrial outer membrane"/>
    <property type="evidence" value="ECO:0007669"/>
    <property type="project" value="InterPro"/>
</dbReference>
<gene>
    <name evidence="9" type="ORF">SBAD_LOCUS10042</name>
</gene>
<evidence type="ECO:0000256" key="5">
    <source>
        <dbReference type="ARBA" id="ARBA00022989"/>
    </source>
</evidence>
<reference evidence="9 10" key="2">
    <citation type="submission" date="2018-11" db="EMBL/GenBank/DDBJ databases">
        <authorList>
            <consortium name="Pathogen Informatics"/>
        </authorList>
    </citation>
    <scope>NUCLEOTIDE SEQUENCE [LARGE SCALE GENOMIC DNA]</scope>
</reference>
<accession>A0A183J2E4</accession>
<evidence type="ECO:0000256" key="3">
    <source>
        <dbReference type="ARBA" id="ARBA00022692"/>
    </source>
</evidence>
<dbReference type="Proteomes" id="UP000270296">
    <property type="component" value="Unassembled WGS sequence"/>
</dbReference>
<organism evidence="11">
    <name type="scientific">Soboliphyme baturini</name>
    <dbReference type="NCBI Taxonomy" id="241478"/>
    <lineage>
        <taxon>Eukaryota</taxon>
        <taxon>Metazoa</taxon>
        <taxon>Ecdysozoa</taxon>
        <taxon>Nematoda</taxon>
        <taxon>Enoplea</taxon>
        <taxon>Dorylaimia</taxon>
        <taxon>Dioctophymatida</taxon>
        <taxon>Dioctophymatoidea</taxon>
        <taxon>Soboliphymatidae</taxon>
        <taxon>Soboliphyme</taxon>
    </lineage>
</organism>
<evidence type="ECO:0000256" key="4">
    <source>
        <dbReference type="ARBA" id="ARBA00022737"/>
    </source>
</evidence>
<proteinExistence type="predicted"/>
<evidence type="ECO:0000313" key="10">
    <source>
        <dbReference type="Proteomes" id="UP000270296"/>
    </source>
</evidence>
<protein>
    <submittedName>
        <fullName evidence="11">Solute carrier family 25 member 46</fullName>
    </submittedName>
</protein>
<keyword evidence="2" id="KW-0813">Transport</keyword>
<dbReference type="SUPFAM" id="SSF103506">
    <property type="entry name" value="Mitochondrial carrier"/>
    <property type="match status" value="1"/>
</dbReference>
<feature type="region of interest" description="Disordered" evidence="8">
    <location>
        <begin position="136"/>
        <end position="160"/>
    </location>
</feature>
<keyword evidence="5" id="KW-1133">Transmembrane helix</keyword>
<keyword evidence="3" id="KW-0812">Transmembrane</keyword>
<evidence type="ECO:0000256" key="7">
    <source>
        <dbReference type="ARBA" id="ARBA00023136"/>
    </source>
</evidence>
<keyword evidence="4" id="KW-0677">Repeat</keyword>
<dbReference type="EMBL" id="UZAM01013522">
    <property type="protein sequence ID" value="VDP28399.1"/>
    <property type="molecule type" value="Genomic_DNA"/>
</dbReference>
<dbReference type="OrthoDB" id="2403262at2759"/>
<dbReference type="InterPro" id="IPR023395">
    <property type="entry name" value="MCP_dom_sf"/>
</dbReference>
<comment type="subcellular location">
    <subcellularLocation>
        <location evidence="1">Mitochondrion membrane</location>
        <topology evidence="1">Multi-pass membrane protein</topology>
    </subcellularLocation>
</comment>
<keyword evidence="6" id="KW-0496">Mitochondrion</keyword>
<evidence type="ECO:0000313" key="11">
    <source>
        <dbReference type="WBParaSite" id="SBAD_0001039801-mRNA-1"/>
    </source>
</evidence>
<dbReference type="InterPro" id="IPR039158">
    <property type="entry name" value="SLC25A46"/>
</dbReference>
<dbReference type="Gene3D" id="1.50.40.10">
    <property type="entry name" value="Mitochondrial carrier domain"/>
    <property type="match status" value="1"/>
</dbReference>
<keyword evidence="7" id="KW-0472">Membrane</keyword>
<dbReference type="AlphaFoldDB" id="A0A183J2E4"/>